<evidence type="ECO:0000256" key="3">
    <source>
        <dbReference type="ARBA" id="ARBA00038858"/>
    </source>
</evidence>
<evidence type="ECO:0000256" key="1">
    <source>
        <dbReference type="ARBA" id="ARBA00023235"/>
    </source>
</evidence>
<dbReference type="GO" id="GO:0008761">
    <property type="term" value="F:UDP-N-acetylglucosamine 2-epimerase activity"/>
    <property type="evidence" value="ECO:0007669"/>
    <property type="project" value="UniProtKB-EC"/>
</dbReference>
<dbReference type="CDD" id="cd03786">
    <property type="entry name" value="GTB_UDP-GlcNAc_2-Epimerase"/>
    <property type="match status" value="1"/>
</dbReference>
<keyword evidence="1 5" id="KW-0413">Isomerase</keyword>
<organism evidence="7 8">
    <name type="scientific">Papillibacter cinnamivorans DSM 12816</name>
    <dbReference type="NCBI Taxonomy" id="1122930"/>
    <lineage>
        <taxon>Bacteria</taxon>
        <taxon>Bacillati</taxon>
        <taxon>Bacillota</taxon>
        <taxon>Clostridia</taxon>
        <taxon>Eubacteriales</taxon>
        <taxon>Oscillospiraceae</taxon>
        <taxon>Papillibacter</taxon>
    </lineage>
</organism>
<dbReference type="FunFam" id="3.40.50.2000:FF:000043">
    <property type="entry name" value="UDP-N-acetylglucosamine 2-epimerase"/>
    <property type="match status" value="1"/>
</dbReference>
<dbReference type="NCBIfam" id="TIGR00236">
    <property type="entry name" value="wecB"/>
    <property type="match status" value="1"/>
</dbReference>
<dbReference type="Gene3D" id="3.40.50.2000">
    <property type="entry name" value="Glycogen Phosphorylase B"/>
    <property type="match status" value="2"/>
</dbReference>
<dbReference type="AlphaFoldDB" id="A0A1W1YJH8"/>
<evidence type="ECO:0000259" key="6">
    <source>
        <dbReference type="Pfam" id="PF02350"/>
    </source>
</evidence>
<sequence>MNDLKIMTIFGTRPEAVKMAPLVLELQARPGVKSLCCVTAQHREMLDSVLDIFRIRPDYDLDIMRPRQSLTEITTRCLSGMEEVLSEASPDLVLVHGDTSTTFSGSLAAFYRKIRVGHVEAGLRTYDKYSPFPEEMNRRLTGAIADLHFCPTASNAENLRREGVKTGVFVTGNTVIDALKTTVRKEYRFVSPELSDLPFETKRVIAVTAHRRENYGEPMENIMLALRDIAVEFKDVELVYPVHLSPVVGETARRILSGVPRVRLISPVSAEDMHNLMARCYMVLTDSGGLQEEAPALGKPVLVLRRETERPEAVAAGTVKLAGVKREEIVRLARELLTDPAAYASMAKSVNPYGDGHACRRIADAVLWSFGRRETPPEEFKPL</sequence>
<dbReference type="EMBL" id="FWXW01000001">
    <property type="protein sequence ID" value="SMC36327.1"/>
    <property type="molecule type" value="Genomic_DNA"/>
</dbReference>
<evidence type="ECO:0000256" key="4">
    <source>
        <dbReference type="ARBA" id="ARBA00079400"/>
    </source>
</evidence>
<dbReference type="SUPFAM" id="SSF53756">
    <property type="entry name" value="UDP-Glycosyltransferase/glycogen phosphorylase"/>
    <property type="match status" value="1"/>
</dbReference>
<feature type="domain" description="UDP-N-acetylglucosamine 2-epimerase" evidence="6">
    <location>
        <begin position="25"/>
        <end position="366"/>
    </location>
</feature>
<evidence type="ECO:0000313" key="8">
    <source>
        <dbReference type="Proteomes" id="UP000192790"/>
    </source>
</evidence>
<name>A0A1W1YJH8_9FIRM</name>
<keyword evidence="8" id="KW-1185">Reference proteome</keyword>
<dbReference type="PANTHER" id="PTHR43174:SF2">
    <property type="entry name" value="UDP-N-ACETYLGLUCOSAMINE 2-EPIMERASE"/>
    <property type="match status" value="1"/>
</dbReference>
<reference evidence="7 8" key="1">
    <citation type="submission" date="2017-04" db="EMBL/GenBank/DDBJ databases">
        <authorList>
            <person name="Afonso C.L."/>
            <person name="Miller P.J."/>
            <person name="Scott M.A."/>
            <person name="Spackman E."/>
            <person name="Goraichik I."/>
            <person name="Dimitrov K.M."/>
            <person name="Suarez D.L."/>
            <person name="Swayne D.E."/>
        </authorList>
    </citation>
    <scope>NUCLEOTIDE SEQUENCE [LARGE SCALE GENOMIC DNA]</scope>
    <source>
        <strain evidence="7 8">DSM 12816</strain>
    </source>
</reference>
<evidence type="ECO:0000256" key="2">
    <source>
        <dbReference type="ARBA" id="ARBA00038209"/>
    </source>
</evidence>
<comment type="similarity">
    <text evidence="2 5">Belongs to the UDP-N-acetylglucosamine 2-epimerase family.</text>
</comment>
<dbReference type="Pfam" id="PF02350">
    <property type="entry name" value="Epimerase_2"/>
    <property type="match status" value="1"/>
</dbReference>
<evidence type="ECO:0000256" key="5">
    <source>
        <dbReference type="RuleBase" id="RU003513"/>
    </source>
</evidence>
<dbReference type="EC" id="5.1.3.14" evidence="3"/>
<dbReference type="Proteomes" id="UP000192790">
    <property type="component" value="Unassembled WGS sequence"/>
</dbReference>
<accession>A0A1W1YJH8</accession>
<dbReference type="PANTHER" id="PTHR43174">
    <property type="entry name" value="UDP-N-ACETYLGLUCOSAMINE 2-EPIMERASE"/>
    <property type="match status" value="1"/>
</dbReference>
<dbReference type="RefSeq" id="WP_084233118.1">
    <property type="nucleotide sequence ID" value="NZ_FWXW01000001.1"/>
</dbReference>
<dbReference type="OrthoDB" id="9803238at2"/>
<dbReference type="STRING" id="1122930.SAMN02745168_0476"/>
<dbReference type="InterPro" id="IPR003331">
    <property type="entry name" value="UDP_GlcNAc_Epimerase_2_dom"/>
</dbReference>
<dbReference type="InterPro" id="IPR029767">
    <property type="entry name" value="WecB-like"/>
</dbReference>
<evidence type="ECO:0000313" key="7">
    <source>
        <dbReference type="EMBL" id="SMC36327.1"/>
    </source>
</evidence>
<proteinExistence type="inferred from homology"/>
<gene>
    <name evidence="7" type="ORF">SAMN02745168_0476</name>
</gene>
<protein>
    <recommendedName>
        <fullName evidence="3">UDP-N-acetylglucosamine 2-epimerase (non-hydrolyzing)</fullName>
        <ecNumber evidence="3">5.1.3.14</ecNumber>
    </recommendedName>
    <alternativeName>
        <fullName evidence="4">UDP-GlcNAc-2-epimerase</fullName>
    </alternativeName>
</protein>